<dbReference type="InterPro" id="IPR049514">
    <property type="entry name" value="Fic-like_C"/>
</dbReference>
<feature type="domain" description="Filamentation induced by cAMP protein Fic-like C-terminal" evidence="1">
    <location>
        <begin position="14"/>
        <end position="76"/>
    </location>
</feature>
<dbReference type="RefSeq" id="WP_118255246.1">
    <property type="nucleotide sequence ID" value="NZ_QRKB01000029.1"/>
</dbReference>
<dbReference type="Proteomes" id="UP000284548">
    <property type="component" value="Unassembled WGS sequence"/>
</dbReference>
<reference evidence="2 3" key="1">
    <citation type="submission" date="2018-08" db="EMBL/GenBank/DDBJ databases">
        <title>A genome reference for cultivated species of the human gut microbiota.</title>
        <authorList>
            <person name="Zou Y."/>
            <person name="Xue W."/>
            <person name="Luo G."/>
        </authorList>
    </citation>
    <scope>NUCLEOTIDE SEQUENCE [LARGE SCALE GENOMIC DNA]</scope>
    <source>
        <strain evidence="2 3">AM16-54</strain>
    </source>
</reference>
<dbReference type="Pfam" id="PF21247">
    <property type="entry name" value="Fic-like_C"/>
    <property type="match status" value="1"/>
</dbReference>
<dbReference type="AlphaFoldDB" id="A0A3R6EYB5"/>
<comment type="caution">
    <text evidence="2">The sequence shown here is derived from an EMBL/GenBank/DDBJ whole genome shotgun (WGS) entry which is preliminary data.</text>
</comment>
<proteinExistence type="predicted"/>
<gene>
    <name evidence="2" type="ORF">DW192_11080</name>
</gene>
<protein>
    <recommendedName>
        <fullName evidence="1">Filamentation induced by cAMP protein Fic-like C-terminal domain-containing protein</fullName>
    </recommendedName>
</protein>
<organism evidence="2 3">
    <name type="scientific">Segatella copri</name>
    <dbReference type="NCBI Taxonomy" id="165179"/>
    <lineage>
        <taxon>Bacteria</taxon>
        <taxon>Pseudomonadati</taxon>
        <taxon>Bacteroidota</taxon>
        <taxon>Bacteroidia</taxon>
        <taxon>Bacteroidales</taxon>
        <taxon>Prevotellaceae</taxon>
        <taxon>Segatella</taxon>
    </lineage>
</organism>
<dbReference type="EMBL" id="QRKB01000029">
    <property type="protein sequence ID" value="RHH80975.1"/>
    <property type="molecule type" value="Genomic_DNA"/>
</dbReference>
<evidence type="ECO:0000259" key="1">
    <source>
        <dbReference type="Pfam" id="PF21247"/>
    </source>
</evidence>
<evidence type="ECO:0000313" key="3">
    <source>
        <dbReference type="Proteomes" id="UP000284548"/>
    </source>
</evidence>
<accession>A0A3R6EYB5</accession>
<sequence length="91" mass="10878">MSQVCPKLVPSSSQVEELIIRINKDYLSIGDIMNLFGLKNRTRFRKEYITPALTEGALEMKYPNTPRHPRQQYRMTELAKTWKEWYEKKNK</sequence>
<evidence type="ECO:0000313" key="2">
    <source>
        <dbReference type="EMBL" id="RHH80975.1"/>
    </source>
</evidence>
<name>A0A3R6EYB5_9BACT</name>